<evidence type="ECO:0000259" key="3">
    <source>
        <dbReference type="PROSITE" id="PS50977"/>
    </source>
</evidence>
<organism evidence="4 5">
    <name type="scientific">Liquorilactobacillus oeni DSM 19972</name>
    <dbReference type="NCBI Taxonomy" id="1423777"/>
    <lineage>
        <taxon>Bacteria</taxon>
        <taxon>Bacillati</taxon>
        <taxon>Bacillota</taxon>
        <taxon>Bacilli</taxon>
        <taxon>Lactobacillales</taxon>
        <taxon>Lactobacillaceae</taxon>
        <taxon>Liquorilactobacillus</taxon>
    </lineage>
</organism>
<feature type="DNA-binding region" description="H-T-H motif" evidence="2">
    <location>
        <begin position="23"/>
        <end position="42"/>
    </location>
</feature>
<dbReference type="SUPFAM" id="SSF46689">
    <property type="entry name" value="Homeodomain-like"/>
    <property type="match status" value="1"/>
</dbReference>
<name>A0A0R1MM91_9LACO</name>
<dbReference type="InterPro" id="IPR001647">
    <property type="entry name" value="HTH_TetR"/>
</dbReference>
<dbReference type="RefSeq" id="WP_057895469.1">
    <property type="nucleotide sequence ID" value="NZ_AZEH01000020.1"/>
</dbReference>
<dbReference type="OrthoDB" id="9812134at2"/>
<feature type="domain" description="HTH tetR-type" evidence="3">
    <location>
        <begin position="1"/>
        <end position="60"/>
    </location>
</feature>
<accession>A0A0R1MM91</accession>
<evidence type="ECO:0000256" key="1">
    <source>
        <dbReference type="ARBA" id="ARBA00023125"/>
    </source>
</evidence>
<keyword evidence="5" id="KW-1185">Reference proteome</keyword>
<sequence>METNKEVYAAVIRLLEERGPSFTTAELTQQLHISKRTLYKIFKTKADIIEATIAFFFHNLFESWQVADSDKKLSSSRLLEIQLKNMNQSYDLDRLLQHSQKFEKMYPEQWKKLQMYVDKFGELTLNFLVDNQNVRILTSSEKKVLLLTIQLTVRRFLDGEYLKAEGMNFKEALQNFYHLILRGILY</sequence>
<evidence type="ECO:0000256" key="2">
    <source>
        <dbReference type="PROSITE-ProRule" id="PRU00335"/>
    </source>
</evidence>
<evidence type="ECO:0000313" key="4">
    <source>
        <dbReference type="EMBL" id="KRL05731.1"/>
    </source>
</evidence>
<dbReference type="Proteomes" id="UP000051686">
    <property type="component" value="Unassembled WGS sequence"/>
</dbReference>
<proteinExistence type="predicted"/>
<comment type="caution">
    <text evidence="4">The sequence shown here is derived from an EMBL/GenBank/DDBJ whole genome shotgun (WGS) entry which is preliminary data.</text>
</comment>
<dbReference type="EMBL" id="AZEH01000020">
    <property type="protein sequence ID" value="KRL05731.1"/>
    <property type="molecule type" value="Genomic_DNA"/>
</dbReference>
<dbReference type="GO" id="GO:0003677">
    <property type="term" value="F:DNA binding"/>
    <property type="evidence" value="ECO:0007669"/>
    <property type="project" value="UniProtKB-UniRule"/>
</dbReference>
<protein>
    <recommendedName>
        <fullName evidence="3">HTH tetR-type domain-containing protein</fullName>
    </recommendedName>
</protein>
<evidence type="ECO:0000313" key="5">
    <source>
        <dbReference type="Proteomes" id="UP000051686"/>
    </source>
</evidence>
<dbReference type="Gene3D" id="1.10.357.10">
    <property type="entry name" value="Tetracycline Repressor, domain 2"/>
    <property type="match status" value="1"/>
</dbReference>
<keyword evidence="1 2" id="KW-0238">DNA-binding</keyword>
<dbReference type="STRING" id="1423777.FD46_GL000482"/>
<dbReference type="PATRIC" id="fig|1423777.3.peg.503"/>
<dbReference type="InterPro" id="IPR009057">
    <property type="entry name" value="Homeodomain-like_sf"/>
</dbReference>
<dbReference type="Pfam" id="PF00440">
    <property type="entry name" value="TetR_N"/>
    <property type="match status" value="1"/>
</dbReference>
<dbReference type="PROSITE" id="PS50977">
    <property type="entry name" value="HTH_TETR_2"/>
    <property type="match status" value="1"/>
</dbReference>
<reference evidence="4 5" key="1">
    <citation type="journal article" date="2015" name="Genome Announc.">
        <title>Expanding the biotechnology potential of lactobacilli through comparative genomics of 213 strains and associated genera.</title>
        <authorList>
            <person name="Sun Z."/>
            <person name="Harris H.M."/>
            <person name="McCann A."/>
            <person name="Guo C."/>
            <person name="Argimon S."/>
            <person name="Zhang W."/>
            <person name="Yang X."/>
            <person name="Jeffery I.B."/>
            <person name="Cooney J.C."/>
            <person name="Kagawa T.F."/>
            <person name="Liu W."/>
            <person name="Song Y."/>
            <person name="Salvetti E."/>
            <person name="Wrobel A."/>
            <person name="Rasinkangas P."/>
            <person name="Parkhill J."/>
            <person name="Rea M.C."/>
            <person name="O'Sullivan O."/>
            <person name="Ritari J."/>
            <person name="Douillard F.P."/>
            <person name="Paul Ross R."/>
            <person name="Yang R."/>
            <person name="Briner A.E."/>
            <person name="Felis G.E."/>
            <person name="de Vos W.M."/>
            <person name="Barrangou R."/>
            <person name="Klaenhammer T.R."/>
            <person name="Caufield P.W."/>
            <person name="Cui Y."/>
            <person name="Zhang H."/>
            <person name="O'Toole P.W."/>
        </authorList>
    </citation>
    <scope>NUCLEOTIDE SEQUENCE [LARGE SCALE GENOMIC DNA]</scope>
    <source>
        <strain evidence="4 5">DSM 19972</strain>
    </source>
</reference>
<dbReference type="AlphaFoldDB" id="A0A0R1MM91"/>
<gene>
    <name evidence="4" type="ORF">FD46_GL000482</name>
</gene>